<accession>A0A498J820</accession>
<evidence type="ECO:0000313" key="3">
    <source>
        <dbReference type="Proteomes" id="UP000290289"/>
    </source>
</evidence>
<dbReference type="EMBL" id="RDQH01000334">
    <property type="protein sequence ID" value="RXH91939.1"/>
    <property type="molecule type" value="Genomic_DNA"/>
</dbReference>
<reference evidence="2 3" key="1">
    <citation type="submission" date="2018-10" db="EMBL/GenBank/DDBJ databases">
        <title>A high-quality apple genome assembly.</title>
        <authorList>
            <person name="Hu J."/>
        </authorList>
    </citation>
    <scope>NUCLEOTIDE SEQUENCE [LARGE SCALE GENOMIC DNA]</scope>
    <source>
        <strain evidence="3">cv. HFTH1</strain>
        <tissue evidence="2">Young leaf</tissue>
    </source>
</reference>
<evidence type="ECO:0000256" key="1">
    <source>
        <dbReference type="SAM" id="Phobius"/>
    </source>
</evidence>
<gene>
    <name evidence="2" type="ORF">DVH24_020962</name>
</gene>
<feature type="transmembrane region" description="Helical" evidence="1">
    <location>
        <begin position="116"/>
        <end position="137"/>
    </location>
</feature>
<sequence length="157" mass="17553">MASFRWLPQLHKDVPKAARFLRRRVGLYCQCLHSLTGGAPPLKLSFMQSPKLTLSSFAETGSMPPGFDRDHAMPNVNSSLLSFTMPAINQTELKLDGPVKYEVHGKVMTKFLNKTIVIICSYIIATLGAEILVRVSWYRLLPCDVFVGHMLGLYEPA</sequence>
<keyword evidence="1" id="KW-1133">Transmembrane helix</keyword>
<keyword evidence="1" id="KW-0812">Transmembrane</keyword>
<protein>
    <submittedName>
        <fullName evidence="2">Uncharacterized protein</fullName>
    </submittedName>
</protein>
<organism evidence="2 3">
    <name type="scientific">Malus domestica</name>
    <name type="common">Apple</name>
    <name type="synonym">Pyrus malus</name>
    <dbReference type="NCBI Taxonomy" id="3750"/>
    <lineage>
        <taxon>Eukaryota</taxon>
        <taxon>Viridiplantae</taxon>
        <taxon>Streptophyta</taxon>
        <taxon>Embryophyta</taxon>
        <taxon>Tracheophyta</taxon>
        <taxon>Spermatophyta</taxon>
        <taxon>Magnoliopsida</taxon>
        <taxon>eudicotyledons</taxon>
        <taxon>Gunneridae</taxon>
        <taxon>Pentapetalae</taxon>
        <taxon>rosids</taxon>
        <taxon>fabids</taxon>
        <taxon>Rosales</taxon>
        <taxon>Rosaceae</taxon>
        <taxon>Amygdaloideae</taxon>
        <taxon>Maleae</taxon>
        <taxon>Malus</taxon>
    </lineage>
</organism>
<keyword evidence="3" id="KW-1185">Reference proteome</keyword>
<dbReference type="Proteomes" id="UP000290289">
    <property type="component" value="Chromosome 8"/>
</dbReference>
<keyword evidence="1" id="KW-0472">Membrane</keyword>
<name>A0A498J820_MALDO</name>
<dbReference type="AlphaFoldDB" id="A0A498J820"/>
<proteinExistence type="predicted"/>
<comment type="caution">
    <text evidence="2">The sequence shown here is derived from an EMBL/GenBank/DDBJ whole genome shotgun (WGS) entry which is preliminary data.</text>
</comment>
<evidence type="ECO:0000313" key="2">
    <source>
        <dbReference type="EMBL" id="RXH91939.1"/>
    </source>
</evidence>